<evidence type="ECO:0000256" key="3">
    <source>
        <dbReference type="ARBA" id="ARBA00022475"/>
    </source>
</evidence>
<dbReference type="GO" id="GO:0005524">
    <property type="term" value="F:ATP binding"/>
    <property type="evidence" value="ECO:0007669"/>
    <property type="project" value="InterPro"/>
</dbReference>
<evidence type="ECO:0000256" key="2">
    <source>
        <dbReference type="ARBA" id="ARBA00022448"/>
    </source>
</evidence>
<evidence type="ECO:0000259" key="7">
    <source>
        <dbReference type="Pfam" id="PF00005"/>
    </source>
</evidence>
<sequence length="181" mass="20259">MVARREGPAGRWRSQGHPSRPGRDHPREQAEDGGGVRPRSARHARRPRGDRGRGGAFTGRQLDQLSGGQRQRAYVAMVLCQDTDCVLLDEPLNNLDLRHAVQTMRMVRRLADDLGKTVVVVLHDINFASFHADRIVAMKDGRVVAEGDTASMMTPATLRLLYDMDIDVHEVDGHRVRVYFG</sequence>
<dbReference type="GO" id="GO:0016887">
    <property type="term" value="F:ATP hydrolysis activity"/>
    <property type="evidence" value="ECO:0007669"/>
    <property type="project" value="InterPro"/>
</dbReference>
<reference evidence="8" key="1">
    <citation type="submission" date="2020-02" db="EMBL/GenBank/DDBJ databases">
        <authorList>
            <person name="Meier V. D."/>
        </authorList>
    </citation>
    <scope>NUCLEOTIDE SEQUENCE</scope>
    <source>
        <strain evidence="8">AVDCRST_MAG50</strain>
    </source>
</reference>
<feature type="region of interest" description="Disordered" evidence="6">
    <location>
        <begin position="1"/>
        <end position="64"/>
    </location>
</feature>
<feature type="domain" description="ABC transporter" evidence="7">
    <location>
        <begin position="60"/>
        <end position="93"/>
    </location>
</feature>
<feature type="compositionally biased region" description="Basic and acidic residues" evidence="6">
    <location>
        <begin position="21"/>
        <end position="30"/>
    </location>
</feature>
<organism evidence="8">
    <name type="scientific">uncultured Acidimicrobiales bacterium</name>
    <dbReference type="NCBI Taxonomy" id="310071"/>
    <lineage>
        <taxon>Bacteria</taxon>
        <taxon>Bacillati</taxon>
        <taxon>Actinomycetota</taxon>
        <taxon>Acidimicrobiia</taxon>
        <taxon>Acidimicrobiales</taxon>
        <taxon>environmental samples</taxon>
    </lineage>
</organism>
<evidence type="ECO:0000313" key="8">
    <source>
        <dbReference type="EMBL" id="CAA9228707.1"/>
    </source>
</evidence>
<gene>
    <name evidence="8" type="ORF">AVDCRST_MAG50-1660</name>
</gene>
<dbReference type="PANTHER" id="PTHR42771">
    <property type="entry name" value="IRON(3+)-HYDROXAMATE IMPORT ATP-BINDING PROTEIN FHUC"/>
    <property type="match status" value="1"/>
</dbReference>
<evidence type="ECO:0000256" key="5">
    <source>
        <dbReference type="ARBA" id="ARBA00023136"/>
    </source>
</evidence>
<evidence type="ECO:0000256" key="1">
    <source>
        <dbReference type="ARBA" id="ARBA00004202"/>
    </source>
</evidence>
<accession>A0A6J4HPX6</accession>
<dbReference type="Pfam" id="PF00005">
    <property type="entry name" value="ABC_tran"/>
    <property type="match status" value="1"/>
</dbReference>
<comment type="subcellular location">
    <subcellularLocation>
        <location evidence="1">Cell membrane</location>
        <topology evidence="1">Peripheral membrane protein</topology>
    </subcellularLocation>
</comment>
<keyword evidence="2" id="KW-0813">Transport</keyword>
<keyword evidence="4" id="KW-0406">Ion transport</keyword>
<dbReference type="AlphaFoldDB" id="A0A6J4HPX6"/>
<dbReference type="EMBL" id="CADCTF010000053">
    <property type="protein sequence ID" value="CAA9228707.1"/>
    <property type="molecule type" value="Genomic_DNA"/>
</dbReference>
<name>A0A6J4HPX6_9ACTN</name>
<dbReference type="GO" id="GO:0005886">
    <property type="term" value="C:plasma membrane"/>
    <property type="evidence" value="ECO:0007669"/>
    <property type="project" value="UniProtKB-SubCell"/>
</dbReference>
<evidence type="ECO:0000256" key="4">
    <source>
        <dbReference type="ARBA" id="ARBA00023065"/>
    </source>
</evidence>
<dbReference type="Gene3D" id="3.40.50.300">
    <property type="entry name" value="P-loop containing nucleotide triphosphate hydrolases"/>
    <property type="match status" value="1"/>
</dbReference>
<keyword evidence="3" id="KW-1003">Cell membrane</keyword>
<dbReference type="GO" id="GO:0006811">
    <property type="term" value="P:monoatomic ion transport"/>
    <property type="evidence" value="ECO:0007669"/>
    <property type="project" value="UniProtKB-KW"/>
</dbReference>
<dbReference type="InterPro" id="IPR051535">
    <property type="entry name" value="Siderophore_ABC-ATPase"/>
</dbReference>
<dbReference type="SUPFAM" id="SSF52540">
    <property type="entry name" value="P-loop containing nucleoside triphosphate hydrolases"/>
    <property type="match status" value="1"/>
</dbReference>
<evidence type="ECO:0000256" key="6">
    <source>
        <dbReference type="SAM" id="MobiDB-lite"/>
    </source>
</evidence>
<dbReference type="InterPro" id="IPR027417">
    <property type="entry name" value="P-loop_NTPase"/>
</dbReference>
<protein>
    <recommendedName>
        <fullName evidence="7">ABC transporter domain-containing protein</fullName>
    </recommendedName>
</protein>
<keyword evidence="5" id="KW-0472">Membrane</keyword>
<proteinExistence type="predicted"/>
<dbReference type="InterPro" id="IPR003439">
    <property type="entry name" value="ABC_transporter-like_ATP-bd"/>
</dbReference>
<dbReference type="PANTHER" id="PTHR42771:SF3">
    <property type="entry name" value="PETROBACTIN IMPORT ATP-BINDING PROTEIN YCLP"/>
    <property type="match status" value="1"/>
</dbReference>